<proteinExistence type="inferred from homology"/>
<keyword evidence="5" id="KW-1185">Reference proteome</keyword>
<dbReference type="PANTHER" id="PTHR24096:SF149">
    <property type="entry name" value="AMP-BINDING DOMAIN-CONTAINING PROTEIN-RELATED"/>
    <property type="match status" value="1"/>
</dbReference>
<dbReference type="SUPFAM" id="SSF56801">
    <property type="entry name" value="Acetyl-CoA synthetase-like"/>
    <property type="match status" value="1"/>
</dbReference>
<evidence type="ECO:0000313" key="5">
    <source>
        <dbReference type="Proteomes" id="UP001219525"/>
    </source>
</evidence>
<dbReference type="PANTHER" id="PTHR24096">
    <property type="entry name" value="LONG-CHAIN-FATTY-ACID--COA LIGASE"/>
    <property type="match status" value="1"/>
</dbReference>
<gene>
    <name evidence="4" type="ORF">GGX14DRAFT_371013</name>
</gene>
<dbReference type="Gene3D" id="3.40.50.12780">
    <property type="entry name" value="N-terminal domain of ligase-like"/>
    <property type="match status" value="1"/>
</dbReference>
<dbReference type="InterPro" id="IPR025110">
    <property type="entry name" value="AMP-bd_C"/>
</dbReference>
<comment type="similarity">
    <text evidence="1">Belongs to the ATP-dependent AMP-binding enzyme family.</text>
</comment>
<feature type="non-terminal residue" evidence="4">
    <location>
        <position position="151"/>
    </location>
</feature>
<dbReference type="InterPro" id="IPR042099">
    <property type="entry name" value="ANL_N_sf"/>
</dbReference>
<comment type="caution">
    <text evidence="4">The sequence shown here is derived from an EMBL/GenBank/DDBJ whole genome shotgun (WGS) entry which is preliminary data.</text>
</comment>
<evidence type="ECO:0000256" key="2">
    <source>
        <dbReference type="ARBA" id="ARBA00022598"/>
    </source>
</evidence>
<dbReference type="Gene3D" id="3.30.300.30">
    <property type="match status" value="1"/>
</dbReference>
<reference evidence="4" key="1">
    <citation type="submission" date="2023-03" db="EMBL/GenBank/DDBJ databases">
        <title>Massive genome expansion in bonnet fungi (Mycena s.s.) driven by repeated elements and novel gene families across ecological guilds.</title>
        <authorList>
            <consortium name="Lawrence Berkeley National Laboratory"/>
            <person name="Harder C.B."/>
            <person name="Miyauchi S."/>
            <person name="Viragh M."/>
            <person name="Kuo A."/>
            <person name="Thoen E."/>
            <person name="Andreopoulos B."/>
            <person name="Lu D."/>
            <person name="Skrede I."/>
            <person name="Drula E."/>
            <person name="Henrissat B."/>
            <person name="Morin E."/>
            <person name="Kohler A."/>
            <person name="Barry K."/>
            <person name="LaButti K."/>
            <person name="Morin E."/>
            <person name="Salamov A."/>
            <person name="Lipzen A."/>
            <person name="Mereny Z."/>
            <person name="Hegedus B."/>
            <person name="Baldrian P."/>
            <person name="Stursova M."/>
            <person name="Weitz H."/>
            <person name="Taylor A."/>
            <person name="Grigoriev I.V."/>
            <person name="Nagy L.G."/>
            <person name="Martin F."/>
            <person name="Kauserud H."/>
        </authorList>
    </citation>
    <scope>NUCLEOTIDE SEQUENCE</scope>
    <source>
        <strain evidence="4">9144</strain>
    </source>
</reference>
<evidence type="ECO:0000313" key="4">
    <source>
        <dbReference type="EMBL" id="KAJ7201641.1"/>
    </source>
</evidence>
<evidence type="ECO:0000256" key="1">
    <source>
        <dbReference type="ARBA" id="ARBA00006432"/>
    </source>
</evidence>
<dbReference type="GO" id="GO:0016405">
    <property type="term" value="F:CoA-ligase activity"/>
    <property type="evidence" value="ECO:0007669"/>
    <property type="project" value="TreeGrafter"/>
</dbReference>
<protein>
    <recommendedName>
        <fullName evidence="3">AMP-binding enzyme C-terminal domain-containing protein</fullName>
    </recommendedName>
</protein>
<dbReference type="AlphaFoldDB" id="A0AAD6V5U8"/>
<name>A0AAD6V5U8_9AGAR</name>
<dbReference type="InterPro" id="IPR045851">
    <property type="entry name" value="AMP-bd_C_sf"/>
</dbReference>
<feature type="domain" description="AMP-binding enzyme C-terminal" evidence="3">
    <location>
        <begin position="38"/>
        <end position="131"/>
    </location>
</feature>
<dbReference type="Pfam" id="PF13193">
    <property type="entry name" value="AMP-binding_C"/>
    <property type="match status" value="1"/>
</dbReference>
<keyword evidence="2" id="KW-0436">Ligase</keyword>
<sequence length="151" mass="16755">WFHTGDQVMMNDRNEVVYIDRLKEIIKVRGFEVAPADLEACILGHALVQDAGVVGVKDAISGEAPMAFVVLAPEAAARAARDPSGRIAAQMKRAIIEVRVYVCHVAERKSSYKQLHRVEFVDAIPKYASGKILRRILQEQAKDLAARTARM</sequence>
<dbReference type="EMBL" id="JARJCW010000058">
    <property type="protein sequence ID" value="KAJ7201641.1"/>
    <property type="molecule type" value="Genomic_DNA"/>
</dbReference>
<accession>A0AAD6V5U8</accession>
<dbReference type="Proteomes" id="UP001219525">
    <property type="component" value="Unassembled WGS sequence"/>
</dbReference>
<evidence type="ECO:0000259" key="3">
    <source>
        <dbReference type="Pfam" id="PF13193"/>
    </source>
</evidence>
<organism evidence="4 5">
    <name type="scientific">Mycena pura</name>
    <dbReference type="NCBI Taxonomy" id="153505"/>
    <lineage>
        <taxon>Eukaryota</taxon>
        <taxon>Fungi</taxon>
        <taxon>Dikarya</taxon>
        <taxon>Basidiomycota</taxon>
        <taxon>Agaricomycotina</taxon>
        <taxon>Agaricomycetes</taxon>
        <taxon>Agaricomycetidae</taxon>
        <taxon>Agaricales</taxon>
        <taxon>Marasmiineae</taxon>
        <taxon>Mycenaceae</taxon>
        <taxon>Mycena</taxon>
    </lineage>
</organism>